<dbReference type="CDD" id="cd18539">
    <property type="entry name" value="SRP_G"/>
    <property type="match status" value="1"/>
</dbReference>
<evidence type="ECO:0000256" key="5">
    <source>
        <dbReference type="ARBA" id="ARBA00023134"/>
    </source>
</evidence>
<protein>
    <recommendedName>
        <fullName evidence="9">Signal recognition particle protein</fullName>
        <ecNumber evidence="9">3.6.5.4</ecNumber>
    </recommendedName>
    <alternativeName>
        <fullName evidence="9">Fifty-four homolog</fullName>
    </alternativeName>
</protein>
<keyword evidence="3 9" id="KW-0378">Hydrolase</keyword>
<evidence type="ECO:0000256" key="6">
    <source>
        <dbReference type="ARBA" id="ARBA00023135"/>
    </source>
</evidence>
<dbReference type="InterPro" id="IPR004125">
    <property type="entry name" value="Signal_recog_particle_SRP54_M"/>
</dbReference>
<name>A0A518D131_9BACT</name>
<dbReference type="Gene3D" id="1.10.260.30">
    <property type="entry name" value="Signal recognition particle, SRP54 subunit, M-domain"/>
    <property type="match status" value="1"/>
</dbReference>
<comment type="subcellular location">
    <subcellularLocation>
        <location evidence="9">Cytoplasm</location>
    </subcellularLocation>
    <text evidence="9">The SRP-RNC complex is targeted to the cytoplasmic membrane.</text>
</comment>
<dbReference type="SUPFAM" id="SSF47446">
    <property type="entry name" value="Signal peptide-binding domain"/>
    <property type="match status" value="1"/>
</dbReference>
<feature type="compositionally biased region" description="Gly residues" evidence="10">
    <location>
        <begin position="503"/>
        <end position="514"/>
    </location>
</feature>
<feature type="binding site" evidence="9">
    <location>
        <begin position="249"/>
        <end position="252"/>
    </location>
    <ligand>
        <name>GTP</name>
        <dbReference type="ChEBI" id="CHEBI:37565"/>
    </ligand>
</feature>
<dbReference type="NCBIfam" id="TIGR00959">
    <property type="entry name" value="ffh"/>
    <property type="match status" value="1"/>
</dbReference>
<feature type="region of interest" description="Disordered" evidence="10">
    <location>
        <begin position="497"/>
        <end position="541"/>
    </location>
</feature>
<organism evidence="12 13">
    <name type="scientific">Rohdeia mirabilis</name>
    <dbReference type="NCBI Taxonomy" id="2528008"/>
    <lineage>
        <taxon>Bacteria</taxon>
        <taxon>Pseudomonadati</taxon>
        <taxon>Planctomycetota</taxon>
        <taxon>Planctomycetia</taxon>
        <taxon>Planctomycetia incertae sedis</taxon>
        <taxon>Rohdeia</taxon>
    </lineage>
</organism>
<dbReference type="InterPro" id="IPR027417">
    <property type="entry name" value="P-loop_NTPase"/>
</dbReference>
<comment type="function">
    <text evidence="9">Involved in targeting and insertion of nascent membrane proteins into the cytoplasmic membrane. Binds to the hydrophobic signal sequence of the ribosome-nascent chain (RNC) as it emerges from the ribosomes. The SRP-RNC complex is then targeted to the cytoplasmic membrane where it interacts with the SRP receptor FtsY.</text>
</comment>
<comment type="domain">
    <text evidence="9">Composed of three domains: the N-terminal N domain, which is responsible for interactions with the ribosome, the central G domain, which binds GTP, and the C-terminal M domain, which binds the RNA and the signal sequence of the RNC.</text>
</comment>
<dbReference type="Pfam" id="PF02978">
    <property type="entry name" value="SRP_SPB"/>
    <property type="match status" value="1"/>
</dbReference>
<keyword evidence="2 9" id="KW-0547">Nucleotide-binding</keyword>
<accession>A0A518D131</accession>
<evidence type="ECO:0000256" key="3">
    <source>
        <dbReference type="ARBA" id="ARBA00022801"/>
    </source>
</evidence>
<gene>
    <name evidence="9 12" type="primary">ffh</name>
    <name evidence="12" type="ORF">Pla163_23090</name>
</gene>
<dbReference type="AlphaFoldDB" id="A0A518D131"/>
<evidence type="ECO:0000313" key="13">
    <source>
        <dbReference type="Proteomes" id="UP000319342"/>
    </source>
</evidence>
<dbReference type="EMBL" id="CP036290">
    <property type="protein sequence ID" value="QDU85181.1"/>
    <property type="molecule type" value="Genomic_DNA"/>
</dbReference>
<evidence type="ECO:0000256" key="2">
    <source>
        <dbReference type="ARBA" id="ARBA00022741"/>
    </source>
</evidence>
<comment type="subunit">
    <text evidence="9">Part of the signal recognition particle protein translocation system, which is composed of SRP and FtsY.</text>
</comment>
<keyword evidence="6 9" id="KW-0733">Signal recognition particle</keyword>
<feature type="binding site" evidence="9">
    <location>
        <begin position="191"/>
        <end position="195"/>
    </location>
    <ligand>
        <name>GTP</name>
        <dbReference type="ChEBI" id="CHEBI:37565"/>
    </ligand>
</feature>
<evidence type="ECO:0000256" key="4">
    <source>
        <dbReference type="ARBA" id="ARBA00022884"/>
    </source>
</evidence>
<dbReference type="SUPFAM" id="SSF52540">
    <property type="entry name" value="P-loop containing nucleoside triphosphate hydrolases"/>
    <property type="match status" value="1"/>
</dbReference>
<dbReference type="SMART" id="SM00382">
    <property type="entry name" value="AAA"/>
    <property type="match status" value="1"/>
</dbReference>
<sequence>MLDGLTAKLGGALGLFKGQRELTDANIEEGLAAVRQALLEADVHFKVARDFVESVRTRALGAGRIQDKSVSASDQFVHAVHRELVELMGPEDAKLVFASNGPTVILMAGLQGAGKTTTCAKLAKHLVTKLGKRPLLVAADIKRPAAVEQLRVLGRQLDLPVYHEDGLEPPVLCERGLKEAIRTGRDVVILDTAGRLHVDDELMEELAAIAKRTKPHNQVLVVDAMTGQDAVRSAESFHRKLALTGVVLTKLDGDARGGAALSLKAVTGRPILFAGVGEKIDDLDAFSAERMAGRILGMGDVVGLVETAQAKIDEGEAQAQFEKMVMGTFTIEDMLAQLRMIQNLGPMKKVLGMMPGMGDALKNVDMDDKHIKRIEALCTSMTVKERLQPDLLDMSRRRRIARGAGQDVADVNALLKSYKGMKQMMKQMNKMGLGAAMGGKAKRQALAGMSPTGELSGDFGGPGLMGRLGGAAKGLGGAAKGLGSLVGLGGGGGLPEGFDPSMLGGGGGAGGSGGARRPQPARDKSKEKAKRKQKQKNRKKR</sequence>
<dbReference type="PANTHER" id="PTHR11564:SF5">
    <property type="entry name" value="SIGNAL RECOGNITION PARTICLE SUBUNIT SRP54"/>
    <property type="match status" value="1"/>
</dbReference>
<feature type="binding site" evidence="9">
    <location>
        <begin position="109"/>
        <end position="116"/>
    </location>
    <ligand>
        <name>GTP</name>
        <dbReference type="ChEBI" id="CHEBI:37565"/>
    </ligand>
</feature>
<dbReference type="InterPro" id="IPR013822">
    <property type="entry name" value="Signal_recog_particl_SRP54_hlx"/>
</dbReference>
<evidence type="ECO:0000256" key="8">
    <source>
        <dbReference type="ARBA" id="ARBA00048027"/>
    </source>
</evidence>
<comment type="similarity">
    <text evidence="1 9">Belongs to the GTP-binding SRP family. SRP54 subfamily.</text>
</comment>
<feature type="domain" description="SRP54-type proteins GTP-binding" evidence="11">
    <location>
        <begin position="270"/>
        <end position="283"/>
    </location>
</feature>
<dbReference type="HAMAP" id="MF_00306">
    <property type="entry name" value="SRP54"/>
    <property type="match status" value="1"/>
</dbReference>
<dbReference type="InterPro" id="IPR000897">
    <property type="entry name" value="SRP54_GTPase_dom"/>
</dbReference>
<evidence type="ECO:0000256" key="9">
    <source>
        <dbReference type="HAMAP-Rule" id="MF_00306"/>
    </source>
</evidence>
<dbReference type="Pfam" id="PF02881">
    <property type="entry name" value="SRP54_N"/>
    <property type="match status" value="1"/>
</dbReference>
<dbReference type="InterPro" id="IPR004780">
    <property type="entry name" value="SRP"/>
</dbReference>
<dbReference type="EC" id="3.6.5.4" evidence="9"/>
<evidence type="ECO:0000256" key="10">
    <source>
        <dbReference type="SAM" id="MobiDB-lite"/>
    </source>
</evidence>
<dbReference type="GO" id="GO:0005525">
    <property type="term" value="F:GTP binding"/>
    <property type="evidence" value="ECO:0007669"/>
    <property type="project" value="UniProtKB-UniRule"/>
</dbReference>
<evidence type="ECO:0000256" key="1">
    <source>
        <dbReference type="ARBA" id="ARBA00005450"/>
    </source>
</evidence>
<keyword evidence="9" id="KW-0963">Cytoplasm</keyword>
<dbReference type="GO" id="GO:0003924">
    <property type="term" value="F:GTPase activity"/>
    <property type="evidence" value="ECO:0007669"/>
    <property type="project" value="UniProtKB-UniRule"/>
</dbReference>
<proteinExistence type="inferred from homology"/>
<dbReference type="GO" id="GO:0006614">
    <property type="term" value="P:SRP-dependent cotranslational protein targeting to membrane"/>
    <property type="evidence" value="ECO:0007669"/>
    <property type="project" value="InterPro"/>
</dbReference>
<dbReference type="Proteomes" id="UP000319342">
    <property type="component" value="Chromosome"/>
</dbReference>
<dbReference type="GO" id="GO:0008312">
    <property type="term" value="F:7S RNA binding"/>
    <property type="evidence" value="ECO:0007669"/>
    <property type="project" value="InterPro"/>
</dbReference>
<dbReference type="InterPro" id="IPR036891">
    <property type="entry name" value="Signal_recog_part_SRP54_M_sf"/>
</dbReference>
<dbReference type="SMART" id="SM00963">
    <property type="entry name" value="SRP54_N"/>
    <property type="match status" value="1"/>
</dbReference>
<feature type="compositionally biased region" description="Basic residues" evidence="10">
    <location>
        <begin position="527"/>
        <end position="541"/>
    </location>
</feature>
<dbReference type="Pfam" id="PF00448">
    <property type="entry name" value="SRP54"/>
    <property type="match status" value="1"/>
</dbReference>
<evidence type="ECO:0000256" key="7">
    <source>
        <dbReference type="ARBA" id="ARBA00023274"/>
    </source>
</evidence>
<dbReference type="OrthoDB" id="9804720at2"/>
<dbReference type="GO" id="GO:0048500">
    <property type="term" value="C:signal recognition particle"/>
    <property type="evidence" value="ECO:0007669"/>
    <property type="project" value="UniProtKB-UniRule"/>
</dbReference>
<dbReference type="RefSeq" id="WP_145188070.1">
    <property type="nucleotide sequence ID" value="NZ_CP036290.1"/>
</dbReference>
<keyword evidence="13" id="KW-1185">Reference proteome</keyword>
<keyword evidence="7 9" id="KW-0687">Ribonucleoprotein</keyword>
<evidence type="ECO:0000259" key="11">
    <source>
        <dbReference type="PROSITE" id="PS00300"/>
    </source>
</evidence>
<dbReference type="InterPro" id="IPR003593">
    <property type="entry name" value="AAA+_ATPase"/>
</dbReference>
<comment type="catalytic activity">
    <reaction evidence="8 9">
        <text>GTP + H2O = GDP + phosphate + H(+)</text>
        <dbReference type="Rhea" id="RHEA:19669"/>
        <dbReference type="ChEBI" id="CHEBI:15377"/>
        <dbReference type="ChEBI" id="CHEBI:15378"/>
        <dbReference type="ChEBI" id="CHEBI:37565"/>
        <dbReference type="ChEBI" id="CHEBI:43474"/>
        <dbReference type="ChEBI" id="CHEBI:58189"/>
        <dbReference type="EC" id="3.6.5.4"/>
    </reaction>
</comment>
<dbReference type="PROSITE" id="PS00300">
    <property type="entry name" value="SRP54"/>
    <property type="match status" value="1"/>
</dbReference>
<dbReference type="InterPro" id="IPR042101">
    <property type="entry name" value="SRP54_N_sf"/>
</dbReference>
<evidence type="ECO:0000313" key="12">
    <source>
        <dbReference type="EMBL" id="QDU85181.1"/>
    </source>
</evidence>
<dbReference type="Gene3D" id="1.20.120.140">
    <property type="entry name" value="Signal recognition particle SRP54, nucleotide-binding domain"/>
    <property type="match status" value="1"/>
</dbReference>
<keyword evidence="4 9" id="KW-0694">RNA-binding</keyword>
<dbReference type="Gene3D" id="3.40.50.300">
    <property type="entry name" value="P-loop containing nucleotide triphosphate hydrolases"/>
    <property type="match status" value="1"/>
</dbReference>
<dbReference type="PANTHER" id="PTHR11564">
    <property type="entry name" value="SIGNAL RECOGNITION PARTICLE 54K PROTEIN SRP54"/>
    <property type="match status" value="1"/>
</dbReference>
<reference evidence="12 13" key="1">
    <citation type="submission" date="2019-02" db="EMBL/GenBank/DDBJ databases">
        <title>Deep-cultivation of Planctomycetes and their phenomic and genomic characterization uncovers novel biology.</title>
        <authorList>
            <person name="Wiegand S."/>
            <person name="Jogler M."/>
            <person name="Boedeker C."/>
            <person name="Pinto D."/>
            <person name="Vollmers J."/>
            <person name="Rivas-Marin E."/>
            <person name="Kohn T."/>
            <person name="Peeters S.H."/>
            <person name="Heuer A."/>
            <person name="Rast P."/>
            <person name="Oberbeckmann S."/>
            <person name="Bunk B."/>
            <person name="Jeske O."/>
            <person name="Meyerdierks A."/>
            <person name="Storesund J.E."/>
            <person name="Kallscheuer N."/>
            <person name="Luecker S."/>
            <person name="Lage O.M."/>
            <person name="Pohl T."/>
            <person name="Merkel B.J."/>
            <person name="Hornburger P."/>
            <person name="Mueller R.-W."/>
            <person name="Bruemmer F."/>
            <person name="Labrenz M."/>
            <person name="Spormann A.M."/>
            <person name="Op den Camp H."/>
            <person name="Overmann J."/>
            <person name="Amann R."/>
            <person name="Jetten M.S.M."/>
            <person name="Mascher T."/>
            <person name="Medema M.H."/>
            <person name="Devos D.P."/>
            <person name="Kaster A.-K."/>
            <person name="Ovreas L."/>
            <person name="Rohde M."/>
            <person name="Galperin M.Y."/>
            <person name="Jogler C."/>
        </authorList>
    </citation>
    <scope>NUCLEOTIDE SEQUENCE [LARGE SCALE GENOMIC DNA]</scope>
    <source>
        <strain evidence="12 13">Pla163</strain>
    </source>
</reference>
<dbReference type="SMART" id="SM00962">
    <property type="entry name" value="SRP54"/>
    <property type="match status" value="1"/>
</dbReference>
<keyword evidence="5 9" id="KW-0342">GTP-binding</keyword>
<dbReference type="InterPro" id="IPR022941">
    <property type="entry name" value="SRP54"/>
</dbReference>